<name>A0ABW3WN90_9FLAO</name>
<dbReference type="PROSITE" id="PS51779">
    <property type="entry name" value="POTRA"/>
    <property type="match status" value="1"/>
</dbReference>
<dbReference type="PANTHER" id="PTHR14226:SF76">
    <property type="entry name" value="NTE FAMILY PROTEIN RSSA"/>
    <property type="match status" value="1"/>
</dbReference>
<keyword evidence="7" id="KW-0732">Signal</keyword>
<keyword evidence="5" id="KW-0472">Membrane</keyword>
<dbReference type="Pfam" id="PF01734">
    <property type="entry name" value="Patatin"/>
    <property type="match status" value="1"/>
</dbReference>
<feature type="signal peptide" evidence="7">
    <location>
        <begin position="1"/>
        <end position="18"/>
    </location>
</feature>
<feature type="domain" description="POTRA" evidence="9">
    <location>
        <begin position="329"/>
        <end position="400"/>
    </location>
</feature>
<comment type="subcellular location">
    <subcellularLocation>
        <location evidence="1">Membrane</location>
    </subcellularLocation>
</comment>
<dbReference type="InterPro" id="IPR016035">
    <property type="entry name" value="Acyl_Trfase/lysoPLipase"/>
</dbReference>
<dbReference type="InterPro" id="IPR050301">
    <property type="entry name" value="NTE"/>
</dbReference>
<dbReference type="Gene3D" id="3.40.1090.10">
    <property type="entry name" value="Cytosolic phospholipase A2 catalytic domain"/>
    <property type="match status" value="2"/>
</dbReference>
<keyword evidence="3 6" id="KW-0442">Lipid degradation</keyword>
<organism evidence="10 11">
    <name type="scientific">Lutibacter holmesii</name>
    <dbReference type="NCBI Taxonomy" id="1137985"/>
    <lineage>
        <taxon>Bacteria</taxon>
        <taxon>Pseudomonadati</taxon>
        <taxon>Bacteroidota</taxon>
        <taxon>Flavobacteriia</taxon>
        <taxon>Flavobacteriales</taxon>
        <taxon>Flavobacteriaceae</taxon>
        <taxon>Lutibacter</taxon>
    </lineage>
</organism>
<evidence type="ECO:0000256" key="6">
    <source>
        <dbReference type="PROSITE-ProRule" id="PRU01161"/>
    </source>
</evidence>
<evidence type="ECO:0000256" key="5">
    <source>
        <dbReference type="ARBA" id="ARBA00023136"/>
    </source>
</evidence>
<dbReference type="RefSeq" id="WP_386808231.1">
    <property type="nucleotide sequence ID" value="NZ_JBHTMV010000003.1"/>
</dbReference>
<feature type="short sequence motif" description="GXGXXG" evidence="6">
    <location>
        <begin position="35"/>
        <end position="40"/>
    </location>
</feature>
<feature type="active site" description="Proton acceptor" evidence="6">
    <location>
        <position position="208"/>
    </location>
</feature>
<feature type="domain" description="PNPLA" evidence="8">
    <location>
        <begin position="31"/>
        <end position="221"/>
    </location>
</feature>
<dbReference type="SUPFAM" id="SSF52151">
    <property type="entry name" value="FabD/lysophospholipase-like"/>
    <property type="match status" value="1"/>
</dbReference>
<feature type="active site" description="Nucleophile" evidence="6">
    <location>
        <position position="64"/>
    </location>
</feature>
<feature type="chain" id="PRO_5046008032" evidence="7">
    <location>
        <begin position="19"/>
        <end position="739"/>
    </location>
</feature>
<keyword evidence="2 6" id="KW-0378">Hydrolase</keyword>
<gene>
    <name evidence="10" type="ORF">ACFQ5N_04900</name>
</gene>
<dbReference type="Gene3D" id="3.10.20.310">
    <property type="entry name" value="membrane protein fhac"/>
    <property type="match status" value="1"/>
</dbReference>
<dbReference type="InterPro" id="IPR034746">
    <property type="entry name" value="POTRA"/>
</dbReference>
<reference evidence="11" key="1">
    <citation type="journal article" date="2019" name="Int. J. Syst. Evol. Microbiol.">
        <title>The Global Catalogue of Microorganisms (GCM) 10K type strain sequencing project: providing services to taxonomists for standard genome sequencing and annotation.</title>
        <authorList>
            <consortium name="The Broad Institute Genomics Platform"/>
            <consortium name="The Broad Institute Genome Sequencing Center for Infectious Disease"/>
            <person name="Wu L."/>
            <person name="Ma J."/>
        </authorList>
    </citation>
    <scope>NUCLEOTIDE SEQUENCE [LARGE SCALE GENOMIC DNA]</scope>
    <source>
        <strain evidence="11">CCUG 62221</strain>
    </source>
</reference>
<evidence type="ECO:0000256" key="2">
    <source>
        <dbReference type="ARBA" id="ARBA00022801"/>
    </source>
</evidence>
<feature type="short sequence motif" description="DGA/G" evidence="6">
    <location>
        <begin position="208"/>
        <end position="210"/>
    </location>
</feature>
<proteinExistence type="predicted"/>
<protein>
    <submittedName>
        <fullName evidence="10">Patatin-like phospholipase family protein</fullName>
    </submittedName>
</protein>
<comment type="caution">
    <text evidence="10">The sequence shown here is derived from an EMBL/GenBank/DDBJ whole genome shotgun (WGS) entry which is preliminary data.</text>
</comment>
<dbReference type="PANTHER" id="PTHR14226">
    <property type="entry name" value="NEUROPATHY TARGET ESTERASE/SWISS CHEESE D.MELANOGASTER"/>
    <property type="match status" value="1"/>
</dbReference>
<accession>A0ABW3WN90</accession>
<keyword evidence="4 6" id="KW-0443">Lipid metabolism</keyword>
<feature type="short sequence motif" description="GXSXG" evidence="6">
    <location>
        <begin position="62"/>
        <end position="66"/>
    </location>
</feature>
<dbReference type="CDD" id="cd07205">
    <property type="entry name" value="Pat_PNPLA6_PNPLA7_NTE1_like"/>
    <property type="match status" value="1"/>
</dbReference>
<dbReference type="EMBL" id="JBHTMV010000003">
    <property type="protein sequence ID" value="MFD1293168.1"/>
    <property type="molecule type" value="Genomic_DNA"/>
</dbReference>
<dbReference type="InterPro" id="IPR002641">
    <property type="entry name" value="PNPLA_dom"/>
</dbReference>
<evidence type="ECO:0000256" key="4">
    <source>
        <dbReference type="ARBA" id="ARBA00023098"/>
    </source>
</evidence>
<evidence type="ECO:0000256" key="1">
    <source>
        <dbReference type="ARBA" id="ARBA00004370"/>
    </source>
</evidence>
<dbReference type="Pfam" id="PF19143">
    <property type="entry name" value="Omp85_2"/>
    <property type="match status" value="1"/>
</dbReference>
<sequence>MKKLIYIFFLLFVSFSFSQQPAEKKDLKVGVVLSGGGAKGFAHIAVLKAIEDAGVRVDYIGGTSMGAIIGGLYASGYSASELDSIMKSINYETILSNDFPRKSKPFYEKEEGEKYAISLPIRKRSVGIPMAVTEGQNVLNLFTTLTQHVSNINDFTKLPIPFLCMATNLETGTQEVLNKGFLPIAMMASGSFPTLLAPVEIDGELYTDGGVVNNFPVDEVKAMGADVIIGVDIQNGLNDKEQLNSALKILNQIVGFQMYNTLNEKYKTVDVLVKPNLENYNVVSFDKMEEIMKIGEIAGQQNMNKFREIAQQQVKSKPHTIKKDIFKKFHISEIQISGNEDYTRAYILGKLNLKKRDSTNYKSLIESIENLSSTGNFELIQYKIDEIENGSAVKFKVKETEGENTVKFGIHYDNLYKTGVLVNFTAKHLLVKNDIFSGDLILGDNVRYNINYFIDNGFYWSFGMRFRYNNFNEDIRYEDSLINKLSIDYEDFTNQVYVQTVFGRKFALGGGAEFKRIIASSETTSELDGGKITANDEGKIYFDKSNYFNLFGYLKIDTYDKAYFPKEGLFFDASARFYLSSSDYLNTFEPFSQLKADFGMALTTFDSLTFQLFSKAGITVGENENRTLDYNVGGYGKNFINNFIPFYGYDFAELEGNGFLLSGLTARYEFVKKNYISLTANYARVSDDIFKDGKLFEDTKSGYMAGYGIETFIGPIEVNYAWSPDHKENYWYFNVGFWF</sequence>
<evidence type="ECO:0000313" key="10">
    <source>
        <dbReference type="EMBL" id="MFD1293168.1"/>
    </source>
</evidence>
<evidence type="ECO:0000259" key="8">
    <source>
        <dbReference type="PROSITE" id="PS51635"/>
    </source>
</evidence>
<dbReference type="InterPro" id="IPR043864">
    <property type="entry name" value="Omp85-like_dom"/>
</dbReference>
<evidence type="ECO:0000313" key="11">
    <source>
        <dbReference type="Proteomes" id="UP001597241"/>
    </source>
</evidence>
<evidence type="ECO:0000256" key="7">
    <source>
        <dbReference type="SAM" id="SignalP"/>
    </source>
</evidence>
<dbReference type="PROSITE" id="PS51635">
    <property type="entry name" value="PNPLA"/>
    <property type="match status" value="1"/>
</dbReference>
<evidence type="ECO:0000259" key="9">
    <source>
        <dbReference type="PROSITE" id="PS51779"/>
    </source>
</evidence>
<keyword evidence="11" id="KW-1185">Reference proteome</keyword>
<evidence type="ECO:0000256" key="3">
    <source>
        <dbReference type="ARBA" id="ARBA00022963"/>
    </source>
</evidence>
<dbReference type="Proteomes" id="UP001597241">
    <property type="component" value="Unassembled WGS sequence"/>
</dbReference>